<evidence type="ECO:0000256" key="1">
    <source>
        <dbReference type="ARBA" id="ARBA00022617"/>
    </source>
</evidence>
<dbReference type="InterPro" id="IPR016053">
    <property type="entry name" value="Haem_Oase-like"/>
</dbReference>
<dbReference type="EMBL" id="HF935536">
    <property type="protein sequence ID" value="CCX10362.1"/>
    <property type="molecule type" value="Genomic_DNA"/>
</dbReference>
<reference evidence="5 6" key="1">
    <citation type="journal article" date="2013" name="PLoS Genet.">
        <title>The genome and development-dependent transcriptomes of Pyronema confluens: a window into fungal evolution.</title>
        <authorList>
            <person name="Traeger S."/>
            <person name="Altegoer F."/>
            <person name="Freitag M."/>
            <person name="Gabaldon T."/>
            <person name="Kempken F."/>
            <person name="Kumar A."/>
            <person name="Marcet-Houben M."/>
            <person name="Poggeler S."/>
            <person name="Stajich J.E."/>
            <person name="Nowrousian M."/>
        </authorList>
    </citation>
    <scope>NUCLEOTIDE SEQUENCE [LARGE SCALE GENOMIC DNA]</scope>
    <source>
        <strain evidence="6">CBS 100304</strain>
        <tissue evidence="5">Vegetative mycelium</tissue>
    </source>
</reference>
<proteinExistence type="predicted"/>
<keyword evidence="4" id="KW-0472">Membrane</keyword>
<organism evidence="5 6">
    <name type="scientific">Pyronema omphalodes (strain CBS 100304)</name>
    <name type="common">Pyronema confluens</name>
    <dbReference type="NCBI Taxonomy" id="1076935"/>
    <lineage>
        <taxon>Eukaryota</taxon>
        <taxon>Fungi</taxon>
        <taxon>Dikarya</taxon>
        <taxon>Ascomycota</taxon>
        <taxon>Pezizomycotina</taxon>
        <taxon>Pezizomycetes</taxon>
        <taxon>Pezizales</taxon>
        <taxon>Pyronemataceae</taxon>
        <taxon>Pyronema</taxon>
    </lineage>
</organism>
<gene>
    <name evidence="5" type="ORF">PCON_09956</name>
</gene>
<evidence type="ECO:0000313" key="5">
    <source>
        <dbReference type="EMBL" id="CCX10362.1"/>
    </source>
</evidence>
<dbReference type="SUPFAM" id="SSF48613">
    <property type="entry name" value="Heme oxygenase-like"/>
    <property type="match status" value="1"/>
</dbReference>
<accession>U4L9K1</accession>
<evidence type="ECO:0000256" key="2">
    <source>
        <dbReference type="ARBA" id="ARBA00022723"/>
    </source>
</evidence>
<dbReference type="STRING" id="1076935.U4L9K1"/>
<dbReference type="Gene3D" id="1.20.910.10">
    <property type="entry name" value="Heme oxygenase-like"/>
    <property type="match status" value="1"/>
</dbReference>
<dbReference type="PANTHER" id="PTHR10720:SF0">
    <property type="entry name" value="HEME OXYGENASE"/>
    <property type="match status" value="1"/>
</dbReference>
<dbReference type="Proteomes" id="UP000018144">
    <property type="component" value="Unassembled WGS sequence"/>
</dbReference>
<dbReference type="OMA" id="FAFAFQM"/>
<dbReference type="GO" id="GO:0046872">
    <property type="term" value="F:metal ion binding"/>
    <property type="evidence" value="ECO:0007669"/>
    <property type="project" value="UniProtKB-KW"/>
</dbReference>
<keyword evidence="1" id="KW-0349">Heme</keyword>
<evidence type="ECO:0000313" key="6">
    <source>
        <dbReference type="Proteomes" id="UP000018144"/>
    </source>
</evidence>
<evidence type="ECO:0000256" key="4">
    <source>
        <dbReference type="SAM" id="Phobius"/>
    </source>
</evidence>
<sequence>MPHQVDEEKALAEVFIAQPHRPSIAQAINADTKDLHDTINVRVVKKFELGLNDYRLYRQGVISFYHVYEAFERTWAKLLANPAGVPPHIYAALQALADPRLSRTPQIAADLEYFYGAEGFDPKRAPDTPQRKAVVDYIEKNLTEKPHLLLAYAHIYYMALFAGGKILVRMMLAKKDFFPVHKPAGSYEEAQKFGTNMFLFPVDKGKEEGLRNKFKDAMCEVEGALTEAEKTEIIKEAREIYFWNDRLVDELEKICEPMVVPLVIERGHVIFKEHQTKFIIFGTFLLFCLFYYCAH</sequence>
<dbReference type="InterPro" id="IPR002051">
    <property type="entry name" value="Haem_Oase"/>
</dbReference>
<dbReference type="Pfam" id="PF01126">
    <property type="entry name" value="Heme_oxygenase"/>
    <property type="match status" value="1"/>
</dbReference>
<keyword evidence="3" id="KW-0408">Iron</keyword>
<dbReference type="GO" id="GO:0006788">
    <property type="term" value="P:heme oxidation"/>
    <property type="evidence" value="ECO:0007669"/>
    <property type="project" value="InterPro"/>
</dbReference>
<dbReference type="PANTHER" id="PTHR10720">
    <property type="entry name" value="HEME OXYGENASE"/>
    <property type="match status" value="1"/>
</dbReference>
<feature type="transmembrane region" description="Helical" evidence="4">
    <location>
        <begin position="278"/>
        <end position="294"/>
    </location>
</feature>
<evidence type="ECO:0000256" key="3">
    <source>
        <dbReference type="ARBA" id="ARBA00023004"/>
    </source>
</evidence>
<dbReference type="InterPro" id="IPR016084">
    <property type="entry name" value="Haem_Oase-like_multi-hlx"/>
</dbReference>
<dbReference type="CDD" id="cd19165">
    <property type="entry name" value="HemeO"/>
    <property type="match status" value="1"/>
</dbReference>
<dbReference type="AlphaFoldDB" id="U4L9K1"/>
<keyword evidence="4" id="KW-1133">Transmembrane helix</keyword>
<feature type="transmembrane region" description="Helical" evidence="4">
    <location>
        <begin position="149"/>
        <end position="168"/>
    </location>
</feature>
<protein>
    <submittedName>
        <fullName evidence="5">Similar to Heme-binding protein HMX1 acc. no. P32339</fullName>
    </submittedName>
</protein>
<keyword evidence="6" id="KW-1185">Reference proteome</keyword>
<keyword evidence="2" id="KW-0479">Metal-binding</keyword>
<dbReference type="OrthoDB" id="652091at2759"/>
<name>U4L9K1_PYROM</name>
<keyword evidence="4" id="KW-0812">Transmembrane</keyword>
<dbReference type="GO" id="GO:0004392">
    <property type="term" value="F:heme oxygenase (decyclizing) activity"/>
    <property type="evidence" value="ECO:0007669"/>
    <property type="project" value="InterPro"/>
</dbReference>
<dbReference type="eggNOG" id="KOG4480">
    <property type="taxonomic scope" value="Eukaryota"/>
</dbReference>